<dbReference type="PRINTS" id="PR00038">
    <property type="entry name" value="HTHLUXR"/>
</dbReference>
<evidence type="ECO:0000256" key="1">
    <source>
        <dbReference type="ARBA" id="ARBA00022553"/>
    </source>
</evidence>
<dbReference type="CDD" id="cd17535">
    <property type="entry name" value="REC_NarL-like"/>
    <property type="match status" value="1"/>
</dbReference>
<dbReference type="Proteomes" id="UP000656813">
    <property type="component" value="Unassembled WGS sequence"/>
</dbReference>
<dbReference type="SMART" id="SM00448">
    <property type="entry name" value="REC"/>
    <property type="match status" value="1"/>
</dbReference>
<keyword evidence="4" id="KW-0804">Transcription</keyword>
<dbReference type="Pfam" id="PF00196">
    <property type="entry name" value="GerE"/>
    <property type="match status" value="1"/>
</dbReference>
<organism evidence="7 8">
    <name type="scientific">Pullulanibacillus pueri</name>
    <dbReference type="NCBI Taxonomy" id="1437324"/>
    <lineage>
        <taxon>Bacteria</taxon>
        <taxon>Bacillati</taxon>
        <taxon>Bacillota</taxon>
        <taxon>Bacilli</taxon>
        <taxon>Bacillales</taxon>
        <taxon>Sporolactobacillaceae</taxon>
        <taxon>Pullulanibacillus</taxon>
    </lineage>
</organism>
<dbReference type="PANTHER" id="PTHR43214:SF24">
    <property type="entry name" value="TRANSCRIPTIONAL REGULATORY PROTEIN NARL-RELATED"/>
    <property type="match status" value="1"/>
</dbReference>
<feature type="modified residue" description="4-aspartylphosphate" evidence="5">
    <location>
        <position position="28"/>
    </location>
</feature>
<evidence type="ECO:0000313" key="7">
    <source>
        <dbReference type="EMBL" id="GGH84608.1"/>
    </source>
</evidence>
<keyword evidence="2" id="KW-0805">Transcription regulation</keyword>
<evidence type="ECO:0000256" key="4">
    <source>
        <dbReference type="ARBA" id="ARBA00023163"/>
    </source>
</evidence>
<gene>
    <name evidence="7" type="primary">yxjL</name>
    <name evidence="7" type="ORF">GCM10007096_28080</name>
</gene>
<keyword evidence="1 5" id="KW-0597">Phosphoprotein</keyword>
<proteinExistence type="predicted"/>
<accession>A0A8J3EMV4</accession>
<dbReference type="InterPro" id="IPR000792">
    <property type="entry name" value="Tscrpt_reg_LuxR_C"/>
</dbReference>
<dbReference type="PROSITE" id="PS50110">
    <property type="entry name" value="RESPONSE_REGULATORY"/>
    <property type="match status" value="1"/>
</dbReference>
<dbReference type="InterPro" id="IPR039420">
    <property type="entry name" value="WalR-like"/>
</dbReference>
<comment type="caution">
    <text evidence="7">The sequence shown here is derived from an EMBL/GenBank/DDBJ whole genome shotgun (WGS) entry which is preliminary data.</text>
</comment>
<evidence type="ECO:0000259" key="6">
    <source>
        <dbReference type="PROSITE" id="PS50110"/>
    </source>
</evidence>
<dbReference type="InterPro" id="IPR016032">
    <property type="entry name" value="Sig_transdc_resp-reg_C-effctor"/>
</dbReference>
<evidence type="ECO:0000313" key="8">
    <source>
        <dbReference type="Proteomes" id="UP000656813"/>
    </source>
</evidence>
<dbReference type="GO" id="GO:0000160">
    <property type="term" value="P:phosphorelay signal transduction system"/>
    <property type="evidence" value="ECO:0007669"/>
    <property type="project" value="InterPro"/>
</dbReference>
<sequence length="204" mass="22893">MEVIAEAGDGEEAVSICHQTQPDLVLMDIRLPKKNGIEATQSILSKQPDIKIILLTTFDVQEYIFEGIRAGAIGYLLKDAETNELLEGIRSAMRGSAIYKSTTAGQALAQFITKKQTDTATPDELIYQKEIESLTEREIDVLQEMAYGRRNSEIAEILYISQGTVKHMSIEFCQNWGQRIVLKPLSLRFVKGLLNDSLSRDRVQ</sequence>
<dbReference type="InterPro" id="IPR058245">
    <property type="entry name" value="NreC/VraR/RcsB-like_REC"/>
</dbReference>
<reference evidence="7" key="2">
    <citation type="submission" date="2020-09" db="EMBL/GenBank/DDBJ databases">
        <authorList>
            <person name="Sun Q."/>
            <person name="Zhou Y."/>
        </authorList>
    </citation>
    <scope>NUCLEOTIDE SEQUENCE</scope>
    <source>
        <strain evidence="7">CGMCC 1.12777</strain>
    </source>
</reference>
<dbReference type="Pfam" id="PF00072">
    <property type="entry name" value="Response_reg"/>
    <property type="match status" value="1"/>
</dbReference>
<dbReference type="GO" id="GO:0006355">
    <property type="term" value="P:regulation of DNA-templated transcription"/>
    <property type="evidence" value="ECO:0007669"/>
    <property type="project" value="InterPro"/>
</dbReference>
<feature type="domain" description="Response regulatory" evidence="6">
    <location>
        <begin position="1"/>
        <end position="93"/>
    </location>
</feature>
<evidence type="ECO:0000256" key="5">
    <source>
        <dbReference type="PROSITE-ProRule" id="PRU00169"/>
    </source>
</evidence>
<dbReference type="SUPFAM" id="SSF46894">
    <property type="entry name" value="C-terminal effector domain of the bipartite response regulators"/>
    <property type="match status" value="1"/>
</dbReference>
<keyword evidence="3" id="KW-0238">DNA-binding</keyword>
<name>A0A8J3EMV4_9BACL</name>
<keyword evidence="8" id="KW-1185">Reference proteome</keyword>
<dbReference type="EMBL" id="BMFV01000022">
    <property type="protein sequence ID" value="GGH84608.1"/>
    <property type="molecule type" value="Genomic_DNA"/>
</dbReference>
<evidence type="ECO:0000256" key="3">
    <source>
        <dbReference type="ARBA" id="ARBA00023125"/>
    </source>
</evidence>
<dbReference type="PANTHER" id="PTHR43214">
    <property type="entry name" value="TWO-COMPONENT RESPONSE REGULATOR"/>
    <property type="match status" value="1"/>
</dbReference>
<dbReference type="InterPro" id="IPR011006">
    <property type="entry name" value="CheY-like_superfamily"/>
</dbReference>
<dbReference type="InterPro" id="IPR001789">
    <property type="entry name" value="Sig_transdc_resp-reg_receiver"/>
</dbReference>
<dbReference type="AlphaFoldDB" id="A0A8J3EMV4"/>
<dbReference type="SUPFAM" id="SSF52172">
    <property type="entry name" value="CheY-like"/>
    <property type="match status" value="1"/>
</dbReference>
<dbReference type="Gene3D" id="3.40.50.2300">
    <property type="match status" value="1"/>
</dbReference>
<dbReference type="SMART" id="SM00421">
    <property type="entry name" value="HTH_LUXR"/>
    <property type="match status" value="1"/>
</dbReference>
<evidence type="ECO:0000256" key="2">
    <source>
        <dbReference type="ARBA" id="ARBA00023015"/>
    </source>
</evidence>
<reference evidence="7" key="1">
    <citation type="journal article" date="2014" name="Int. J. Syst. Evol. Microbiol.">
        <title>Complete genome sequence of Corynebacterium casei LMG S-19264T (=DSM 44701T), isolated from a smear-ripened cheese.</title>
        <authorList>
            <consortium name="US DOE Joint Genome Institute (JGI-PGF)"/>
            <person name="Walter F."/>
            <person name="Albersmeier A."/>
            <person name="Kalinowski J."/>
            <person name="Ruckert C."/>
        </authorList>
    </citation>
    <scope>NUCLEOTIDE SEQUENCE</scope>
    <source>
        <strain evidence="7">CGMCC 1.12777</strain>
    </source>
</reference>
<dbReference type="GO" id="GO:0003677">
    <property type="term" value="F:DNA binding"/>
    <property type="evidence" value="ECO:0007669"/>
    <property type="project" value="UniProtKB-KW"/>
</dbReference>
<protein>
    <submittedName>
        <fullName evidence="7">Putative transcriptional regulatory protein YxjL</fullName>
    </submittedName>
</protein>